<keyword evidence="3" id="KW-1185">Reference proteome</keyword>
<gene>
    <name evidence="2" type="ORF">SAMN04515677_10584</name>
</gene>
<accession>A0A1G9Q8R2</accession>
<proteinExistence type="predicted"/>
<protein>
    <recommendedName>
        <fullName evidence="4">Divergent PAP2 family protein</fullName>
    </recommendedName>
</protein>
<evidence type="ECO:0000313" key="3">
    <source>
        <dbReference type="Proteomes" id="UP000199068"/>
    </source>
</evidence>
<dbReference type="Pfam" id="PF02681">
    <property type="entry name" value="DUF212"/>
    <property type="match status" value="1"/>
</dbReference>
<keyword evidence="1" id="KW-1133">Transmembrane helix</keyword>
<evidence type="ECO:0008006" key="4">
    <source>
        <dbReference type="Google" id="ProtNLM"/>
    </source>
</evidence>
<sequence>MFAEVFNNKVLGISIFACFLAQFIKIFTGKGKRIELARIFTSGGMPSSHSSFVTSLGTMVGIERGFASTDFAIVCVFALIIMYDATGVRRSVGKQAAILNQIVDDIHHKKQIENKKLKELVGHTPIEVFFGAILGIVTALILG</sequence>
<dbReference type="RefSeq" id="WP_092726057.1">
    <property type="nucleotide sequence ID" value="NZ_FNGW01000005.1"/>
</dbReference>
<dbReference type="STRING" id="1121325.SAMN04515677_10584"/>
<dbReference type="EMBL" id="FNGW01000005">
    <property type="protein sequence ID" value="SDM07339.1"/>
    <property type="molecule type" value="Genomic_DNA"/>
</dbReference>
<keyword evidence="1" id="KW-0472">Membrane</keyword>
<dbReference type="PANTHER" id="PTHR31446">
    <property type="entry name" value="ACID PHOSPHATASE/VANADIUM-DEPENDENT HALOPEROXIDASE-RELATED PROTEIN"/>
    <property type="match status" value="1"/>
</dbReference>
<evidence type="ECO:0000256" key="1">
    <source>
        <dbReference type="SAM" id="Phobius"/>
    </source>
</evidence>
<organism evidence="2 3">
    <name type="scientific">Romboutsia lituseburensis DSM 797</name>
    <dbReference type="NCBI Taxonomy" id="1121325"/>
    <lineage>
        <taxon>Bacteria</taxon>
        <taxon>Bacillati</taxon>
        <taxon>Bacillota</taxon>
        <taxon>Clostridia</taxon>
        <taxon>Peptostreptococcales</taxon>
        <taxon>Peptostreptococcaceae</taxon>
        <taxon>Romboutsia</taxon>
    </lineage>
</organism>
<keyword evidence="1" id="KW-0812">Transmembrane</keyword>
<feature type="transmembrane region" description="Helical" evidence="1">
    <location>
        <begin position="120"/>
        <end position="142"/>
    </location>
</feature>
<dbReference type="InterPro" id="IPR003832">
    <property type="entry name" value="DUF212"/>
</dbReference>
<feature type="transmembrane region" description="Helical" evidence="1">
    <location>
        <begin position="6"/>
        <end position="27"/>
    </location>
</feature>
<dbReference type="Proteomes" id="UP000199068">
    <property type="component" value="Unassembled WGS sequence"/>
</dbReference>
<dbReference type="AlphaFoldDB" id="A0A1G9Q8R2"/>
<reference evidence="2 3" key="1">
    <citation type="submission" date="2016-10" db="EMBL/GenBank/DDBJ databases">
        <authorList>
            <person name="de Groot N.N."/>
        </authorList>
    </citation>
    <scope>NUCLEOTIDE SEQUENCE [LARGE SCALE GENOMIC DNA]</scope>
    <source>
        <strain evidence="2 3">DSM 797</strain>
    </source>
</reference>
<evidence type="ECO:0000313" key="2">
    <source>
        <dbReference type="EMBL" id="SDM07339.1"/>
    </source>
</evidence>
<name>A0A1G9Q8R2_9FIRM</name>
<dbReference type="PANTHER" id="PTHR31446:SF29">
    <property type="entry name" value="ACID PHOSPHATASE_VANADIUM-DEPENDENT HALOPEROXIDASE-RELATED PROTEIN"/>
    <property type="match status" value="1"/>
</dbReference>